<protein>
    <recommendedName>
        <fullName evidence="6">Transmembrane protein</fullName>
    </recommendedName>
</protein>
<evidence type="ECO:0000313" key="4">
    <source>
        <dbReference type="EMBL" id="CAK8998797.1"/>
    </source>
</evidence>
<dbReference type="Proteomes" id="UP001642484">
    <property type="component" value="Unassembled WGS sequence"/>
</dbReference>
<feature type="signal peptide" evidence="3">
    <location>
        <begin position="1"/>
        <end position="16"/>
    </location>
</feature>
<dbReference type="EMBL" id="CAXAMN010002248">
    <property type="protein sequence ID" value="CAK8998797.1"/>
    <property type="molecule type" value="Genomic_DNA"/>
</dbReference>
<evidence type="ECO:0000256" key="3">
    <source>
        <dbReference type="SAM" id="SignalP"/>
    </source>
</evidence>
<keyword evidence="3" id="KW-0732">Signal</keyword>
<feature type="region of interest" description="Disordered" evidence="1">
    <location>
        <begin position="168"/>
        <end position="230"/>
    </location>
</feature>
<sequence length="310" mass="34585">MWLVLALSFLCHSSRASVTTLRIRDDEQTLCTGVGRPDQECLTVKDFTQEELLAVLEPLLARMPAESARHYYWSSILCSLVVTFTTWAFLLSCFRSCCRQKTGRKTRQTCSLLRRWAGDLCDVFFTFPLMGAKMIFGKIIVAPITAARLAMQDIQTEQTLRLQQQLLAEGQEASSPPQRAKRERASVLRGKRPPDSRRAKEKPKEPSAKKVPRPETAVSAHDPSEVLDEELSEDWCQVYRHSEARRNAAALREEKRDKAEPTPPAAPVAVPVAAASVRSKAAPKVQARPTQRPPTAKPAGPPRPCDARVC</sequence>
<gene>
    <name evidence="4" type="ORF">CCMP2556_LOCUS5401</name>
</gene>
<feature type="compositionally biased region" description="Basic and acidic residues" evidence="1">
    <location>
        <begin position="192"/>
        <end position="208"/>
    </location>
</feature>
<evidence type="ECO:0000256" key="1">
    <source>
        <dbReference type="SAM" id="MobiDB-lite"/>
    </source>
</evidence>
<evidence type="ECO:0008006" key="6">
    <source>
        <dbReference type="Google" id="ProtNLM"/>
    </source>
</evidence>
<feature type="region of interest" description="Disordered" evidence="1">
    <location>
        <begin position="247"/>
        <end position="310"/>
    </location>
</feature>
<accession>A0ABP0IB68</accession>
<feature type="compositionally biased region" description="Basic and acidic residues" evidence="1">
    <location>
        <begin position="247"/>
        <end position="260"/>
    </location>
</feature>
<keyword evidence="5" id="KW-1185">Reference proteome</keyword>
<feature type="chain" id="PRO_5047283623" description="Transmembrane protein" evidence="3">
    <location>
        <begin position="17"/>
        <end position="310"/>
    </location>
</feature>
<keyword evidence="2" id="KW-0812">Transmembrane</keyword>
<feature type="compositionally biased region" description="Low complexity" evidence="1">
    <location>
        <begin position="267"/>
        <end position="285"/>
    </location>
</feature>
<reference evidence="4 5" key="1">
    <citation type="submission" date="2024-02" db="EMBL/GenBank/DDBJ databases">
        <authorList>
            <person name="Chen Y."/>
            <person name="Shah S."/>
            <person name="Dougan E. K."/>
            <person name="Thang M."/>
            <person name="Chan C."/>
        </authorList>
    </citation>
    <scope>NUCLEOTIDE SEQUENCE [LARGE SCALE GENOMIC DNA]</scope>
</reference>
<keyword evidence="2" id="KW-1133">Transmembrane helix</keyword>
<name>A0ABP0IB68_9DINO</name>
<organism evidence="4 5">
    <name type="scientific">Durusdinium trenchii</name>
    <dbReference type="NCBI Taxonomy" id="1381693"/>
    <lineage>
        <taxon>Eukaryota</taxon>
        <taxon>Sar</taxon>
        <taxon>Alveolata</taxon>
        <taxon>Dinophyceae</taxon>
        <taxon>Suessiales</taxon>
        <taxon>Symbiodiniaceae</taxon>
        <taxon>Durusdinium</taxon>
    </lineage>
</organism>
<evidence type="ECO:0000256" key="2">
    <source>
        <dbReference type="SAM" id="Phobius"/>
    </source>
</evidence>
<proteinExistence type="predicted"/>
<feature type="compositionally biased region" description="Pro residues" evidence="1">
    <location>
        <begin position="291"/>
        <end position="304"/>
    </location>
</feature>
<comment type="caution">
    <text evidence="4">The sequence shown here is derived from an EMBL/GenBank/DDBJ whole genome shotgun (WGS) entry which is preliminary data.</text>
</comment>
<evidence type="ECO:0000313" key="5">
    <source>
        <dbReference type="Proteomes" id="UP001642484"/>
    </source>
</evidence>
<keyword evidence="2" id="KW-0472">Membrane</keyword>
<feature type="transmembrane region" description="Helical" evidence="2">
    <location>
        <begin position="71"/>
        <end position="94"/>
    </location>
</feature>